<comment type="caution">
    <text evidence="1">The sequence shown here is derived from an EMBL/GenBank/DDBJ whole genome shotgun (WGS) entry which is preliminary data.</text>
</comment>
<dbReference type="AlphaFoldDB" id="A0A0F9U9P4"/>
<gene>
    <name evidence="1" type="ORF">LCGC14_0248910</name>
</gene>
<organism evidence="1">
    <name type="scientific">marine sediment metagenome</name>
    <dbReference type="NCBI Taxonomy" id="412755"/>
    <lineage>
        <taxon>unclassified sequences</taxon>
        <taxon>metagenomes</taxon>
        <taxon>ecological metagenomes</taxon>
    </lineage>
</organism>
<accession>A0A0F9U9P4</accession>
<dbReference type="EMBL" id="LAZR01000129">
    <property type="protein sequence ID" value="KKN88329.1"/>
    <property type="molecule type" value="Genomic_DNA"/>
</dbReference>
<sequence length="61" mass="7009">MEFEKSCKCKAVAHTSSVVIRTTKENGSYGMDITHHPGPVCDKCKTPWRPRKMNMRVERTN</sequence>
<proteinExistence type="predicted"/>
<reference evidence="1" key="1">
    <citation type="journal article" date="2015" name="Nature">
        <title>Complex archaea that bridge the gap between prokaryotes and eukaryotes.</title>
        <authorList>
            <person name="Spang A."/>
            <person name="Saw J.H."/>
            <person name="Jorgensen S.L."/>
            <person name="Zaremba-Niedzwiedzka K."/>
            <person name="Martijn J."/>
            <person name="Lind A.E."/>
            <person name="van Eijk R."/>
            <person name="Schleper C."/>
            <person name="Guy L."/>
            <person name="Ettema T.J."/>
        </authorList>
    </citation>
    <scope>NUCLEOTIDE SEQUENCE</scope>
</reference>
<protein>
    <submittedName>
        <fullName evidence="1">Uncharacterized protein</fullName>
    </submittedName>
</protein>
<name>A0A0F9U9P4_9ZZZZ</name>
<evidence type="ECO:0000313" key="1">
    <source>
        <dbReference type="EMBL" id="KKN88329.1"/>
    </source>
</evidence>